<dbReference type="SMART" id="SM00490">
    <property type="entry name" value="HELICc"/>
    <property type="match status" value="1"/>
</dbReference>
<dbReference type="InterPro" id="IPR014001">
    <property type="entry name" value="Helicase_ATP-bd"/>
</dbReference>
<comment type="catalytic activity">
    <reaction evidence="6">
        <text>ATP + H2O = ADP + phosphate + H(+)</text>
        <dbReference type="Rhea" id="RHEA:13065"/>
        <dbReference type="ChEBI" id="CHEBI:15377"/>
        <dbReference type="ChEBI" id="CHEBI:15378"/>
        <dbReference type="ChEBI" id="CHEBI:30616"/>
        <dbReference type="ChEBI" id="CHEBI:43474"/>
        <dbReference type="ChEBI" id="CHEBI:456216"/>
        <dbReference type="EC" id="3.6.4.13"/>
    </reaction>
</comment>
<evidence type="ECO:0000313" key="9">
    <source>
        <dbReference type="EMBL" id="CAK9865825.1"/>
    </source>
</evidence>
<dbReference type="EMBL" id="OZ023716">
    <property type="protein sequence ID" value="CAK9865825.1"/>
    <property type="molecule type" value="Genomic_DNA"/>
</dbReference>
<dbReference type="SMART" id="SM00487">
    <property type="entry name" value="DEXDc"/>
    <property type="match status" value="1"/>
</dbReference>
<evidence type="ECO:0000259" key="7">
    <source>
        <dbReference type="PROSITE" id="PS51192"/>
    </source>
</evidence>
<gene>
    <name evidence="9" type="ORF">CSSPJE1EN2_LOCUS8820</name>
</gene>
<dbReference type="Pfam" id="PF00270">
    <property type="entry name" value="DEAD"/>
    <property type="match status" value="1"/>
</dbReference>
<accession>A0ABP1ATD3</accession>
<keyword evidence="5" id="KW-0067">ATP-binding</keyword>
<dbReference type="InterPro" id="IPR044742">
    <property type="entry name" value="DEAD/DEAH_RhlB"/>
</dbReference>
<evidence type="ECO:0000259" key="8">
    <source>
        <dbReference type="PROSITE" id="PS51194"/>
    </source>
</evidence>
<organism evidence="9 10">
    <name type="scientific">Sphagnum jensenii</name>
    <dbReference type="NCBI Taxonomy" id="128206"/>
    <lineage>
        <taxon>Eukaryota</taxon>
        <taxon>Viridiplantae</taxon>
        <taxon>Streptophyta</taxon>
        <taxon>Embryophyta</taxon>
        <taxon>Bryophyta</taxon>
        <taxon>Sphagnophytina</taxon>
        <taxon>Sphagnopsida</taxon>
        <taxon>Sphagnales</taxon>
        <taxon>Sphagnaceae</taxon>
        <taxon>Sphagnum</taxon>
    </lineage>
</organism>
<dbReference type="InterPro" id="IPR027417">
    <property type="entry name" value="P-loop_NTPase"/>
</dbReference>
<evidence type="ECO:0000256" key="6">
    <source>
        <dbReference type="ARBA" id="ARBA00047984"/>
    </source>
</evidence>
<dbReference type="SUPFAM" id="SSF52540">
    <property type="entry name" value="P-loop containing nucleoside triphosphate hydrolases"/>
    <property type="match status" value="1"/>
</dbReference>
<dbReference type="PANTHER" id="PTHR47963:SF10">
    <property type="entry name" value="ATP-DEPENDENT RNA HELICASE DDX6_DHH1"/>
    <property type="match status" value="1"/>
</dbReference>
<proteinExistence type="predicted"/>
<feature type="domain" description="Helicase ATP-binding" evidence="7">
    <location>
        <begin position="185"/>
        <end position="374"/>
    </location>
</feature>
<reference evidence="9" key="1">
    <citation type="submission" date="2024-03" db="EMBL/GenBank/DDBJ databases">
        <authorList>
            <consortium name="ELIXIR-Norway"/>
            <consortium name="Elixir Norway"/>
        </authorList>
    </citation>
    <scope>NUCLEOTIDE SEQUENCE</scope>
</reference>
<sequence>MSMRMVVSGSLWGLEREMHASLVRCCGIRVERQIVSCSSSSSSSSSSCCFEAAPCCNRRRLLLLCRSVSSFAAATGTVELLSCSSSTTRRLQPLFLPLRSGKLEASLETAAAASELYFRGEEEKQEQGLEDVGNNNCDRNEEPELVGRLTFRELLSGAAALPDHLLQRVEELGFKYPTQVQKEALPVLLSGRDMILHAQTGSGKTLAYLLPMFSKVVPTRAAVQAIVVVPTRELGMQVAKVARMLAGKSGEVPAEEMNIKRERGSITVMALLDGGTNSRQKSWLKAAPPQILVGTVERIGRMIEMKHLRTNAVTTIVVDEVDAMMGAAKEGGYLQKLLSVHTRPEQRQTILASATIPQHRRFLQDCVQNKWTKENVVYTHIQPEEKIPSYLHHRYVVCEKDDRLQVLFSVLQEDAPNAAIIFVNDQSEKAKRVGNVSATIAVAEFLEKRKAECLADGVDLQWEPLVLEEDDHIHTRFSTLSDFREGGSGRCLLVATELAARGIDVPNVSHVYNYEWPQSVTSYIHRAGRTGRRPITEERGTVTSFITPKELFVLQRVENELKLKFSSIRVPT</sequence>
<dbReference type="InterPro" id="IPR001650">
    <property type="entry name" value="Helicase_C-like"/>
</dbReference>
<dbReference type="Gene3D" id="3.40.50.300">
    <property type="entry name" value="P-loop containing nucleotide triphosphate hydrolases"/>
    <property type="match status" value="2"/>
</dbReference>
<evidence type="ECO:0000313" key="10">
    <source>
        <dbReference type="Proteomes" id="UP001497522"/>
    </source>
</evidence>
<dbReference type="CDD" id="cd18787">
    <property type="entry name" value="SF2_C_DEAD"/>
    <property type="match status" value="1"/>
</dbReference>
<dbReference type="PROSITE" id="PS51194">
    <property type="entry name" value="HELICASE_CTER"/>
    <property type="match status" value="1"/>
</dbReference>
<dbReference type="Pfam" id="PF00271">
    <property type="entry name" value="Helicase_C"/>
    <property type="match status" value="1"/>
</dbReference>
<evidence type="ECO:0000256" key="1">
    <source>
        <dbReference type="ARBA" id="ARBA00012552"/>
    </source>
</evidence>
<dbReference type="PROSITE" id="PS51192">
    <property type="entry name" value="HELICASE_ATP_BIND_1"/>
    <property type="match status" value="1"/>
</dbReference>
<dbReference type="PANTHER" id="PTHR47963">
    <property type="entry name" value="DEAD-BOX ATP-DEPENDENT RNA HELICASE 47, MITOCHONDRIAL"/>
    <property type="match status" value="1"/>
</dbReference>
<keyword evidence="10" id="KW-1185">Reference proteome</keyword>
<dbReference type="EC" id="3.6.4.13" evidence="1"/>
<dbReference type="Proteomes" id="UP001497522">
    <property type="component" value="Chromosome 15"/>
</dbReference>
<dbReference type="CDD" id="cd00268">
    <property type="entry name" value="DEADc"/>
    <property type="match status" value="1"/>
</dbReference>
<dbReference type="InterPro" id="IPR011545">
    <property type="entry name" value="DEAD/DEAH_box_helicase_dom"/>
</dbReference>
<keyword evidence="3" id="KW-0378">Hydrolase</keyword>
<evidence type="ECO:0000256" key="3">
    <source>
        <dbReference type="ARBA" id="ARBA00022801"/>
    </source>
</evidence>
<dbReference type="InterPro" id="IPR050547">
    <property type="entry name" value="DEAD_box_RNA_helicases"/>
</dbReference>
<evidence type="ECO:0000256" key="5">
    <source>
        <dbReference type="ARBA" id="ARBA00022840"/>
    </source>
</evidence>
<keyword evidence="4" id="KW-0347">Helicase</keyword>
<keyword evidence="2" id="KW-0547">Nucleotide-binding</keyword>
<feature type="domain" description="Helicase C-terminal" evidence="8">
    <location>
        <begin position="403"/>
        <end position="572"/>
    </location>
</feature>
<evidence type="ECO:0000256" key="2">
    <source>
        <dbReference type="ARBA" id="ARBA00022741"/>
    </source>
</evidence>
<evidence type="ECO:0000256" key="4">
    <source>
        <dbReference type="ARBA" id="ARBA00022806"/>
    </source>
</evidence>
<name>A0ABP1ATD3_9BRYO</name>
<protein>
    <recommendedName>
        <fullName evidence="1">RNA helicase</fullName>
        <ecNumber evidence="1">3.6.4.13</ecNumber>
    </recommendedName>
</protein>